<gene>
    <name evidence="1" type="ORF">LCGC14_2366170</name>
</gene>
<feature type="non-terminal residue" evidence="1">
    <location>
        <position position="83"/>
    </location>
</feature>
<comment type="caution">
    <text evidence="1">The sequence shown here is derived from an EMBL/GenBank/DDBJ whole genome shotgun (WGS) entry which is preliminary data.</text>
</comment>
<name>A0A0F9EZX5_9ZZZZ</name>
<reference evidence="1" key="1">
    <citation type="journal article" date="2015" name="Nature">
        <title>Complex archaea that bridge the gap between prokaryotes and eukaryotes.</title>
        <authorList>
            <person name="Spang A."/>
            <person name="Saw J.H."/>
            <person name="Jorgensen S.L."/>
            <person name="Zaremba-Niedzwiedzka K."/>
            <person name="Martijn J."/>
            <person name="Lind A.E."/>
            <person name="van Eijk R."/>
            <person name="Schleper C."/>
            <person name="Guy L."/>
            <person name="Ettema T.J."/>
        </authorList>
    </citation>
    <scope>NUCLEOTIDE SEQUENCE</scope>
</reference>
<dbReference type="EMBL" id="LAZR01034778">
    <property type="protein sequence ID" value="KKL44387.1"/>
    <property type="molecule type" value="Genomic_DNA"/>
</dbReference>
<sequence length="83" mass="8988">MAVKSPNASGIGYYNYTPNVGPSSTPTFASVSLTNNNDPLILRFRVALAVLVSVVIVDVEAVDQRVLGEHLLGHDQPRDVRRV</sequence>
<dbReference type="AlphaFoldDB" id="A0A0F9EZX5"/>
<organism evidence="1">
    <name type="scientific">marine sediment metagenome</name>
    <dbReference type="NCBI Taxonomy" id="412755"/>
    <lineage>
        <taxon>unclassified sequences</taxon>
        <taxon>metagenomes</taxon>
        <taxon>ecological metagenomes</taxon>
    </lineage>
</organism>
<proteinExistence type="predicted"/>
<protein>
    <submittedName>
        <fullName evidence="1">Uncharacterized protein</fullName>
    </submittedName>
</protein>
<evidence type="ECO:0000313" key="1">
    <source>
        <dbReference type="EMBL" id="KKL44387.1"/>
    </source>
</evidence>
<accession>A0A0F9EZX5</accession>